<keyword evidence="4" id="KW-0804">Transcription</keyword>
<evidence type="ECO:0000256" key="2">
    <source>
        <dbReference type="ARBA" id="ARBA00023015"/>
    </source>
</evidence>
<dbReference type="InterPro" id="IPR058163">
    <property type="entry name" value="LysR-type_TF_proteobact-type"/>
</dbReference>
<dbReference type="InterPro" id="IPR036388">
    <property type="entry name" value="WH-like_DNA-bd_sf"/>
</dbReference>
<comment type="similarity">
    <text evidence="1">Belongs to the LysR transcriptional regulatory family.</text>
</comment>
<gene>
    <name evidence="6" type="primary">gcvA_12</name>
    <name evidence="6" type="ORF">PHA8399_02988</name>
</gene>
<evidence type="ECO:0000259" key="5">
    <source>
        <dbReference type="PROSITE" id="PS50931"/>
    </source>
</evidence>
<proteinExistence type="inferred from homology"/>
<sequence length="303" mass="33642">MSVPRKFLPSIPSLRALEALDRLGSASAAADELALTQGAVSRQLQTLERQLGMELVQRDQKRLMLTTEAQDYAAEIRQALNQIVQSTLRLQAAPLAGTLNLAILPAFGMRWLMPRLPDFARLHPDVTINMSTRLEPFNFATEPFDAAIHFGNAEWPGTQSLLLKHEQLLPVCAPQLLDGRTVSGPKDILKLPLLHIQTRTTAWRDWFNRQRITADDGLSGTIYDQFATITQAALHGLGVALMPDYLVEQDLATGRLVALHPEPLESAGAYYLVWPERKSGAAALMKFREWLAGQAQPEDPLPR</sequence>
<dbReference type="GO" id="GO:0006351">
    <property type="term" value="P:DNA-templated transcription"/>
    <property type="evidence" value="ECO:0007669"/>
    <property type="project" value="TreeGrafter"/>
</dbReference>
<dbReference type="InterPro" id="IPR000847">
    <property type="entry name" value="LysR_HTH_N"/>
</dbReference>
<evidence type="ECO:0000256" key="3">
    <source>
        <dbReference type="ARBA" id="ARBA00023125"/>
    </source>
</evidence>
<accession>A0A0P1HBT9</accession>
<dbReference type="Proteomes" id="UP000051326">
    <property type="component" value="Unassembled WGS sequence"/>
</dbReference>
<feature type="domain" description="HTH lysR-type" evidence="5">
    <location>
        <begin position="9"/>
        <end position="66"/>
    </location>
</feature>
<dbReference type="PANTHER" id="PTHR30537:SF26">
    <property type="entry name" value="GLYCINE CLEAVAGE SYSTEM TRANSCRIPTIONAL ACTIVATOR"/>
    <property type="match status" value="1"/>
</dbReference>
<dbReference type="AlphaFoldDB" id="A0A0P1HBT9"/>
<dbReference type="Gene3D" id="3.40.190.10">
    <property type="entry name" value="Periplasmic binding protein-like II"/>
    <property type="match status" value="2"/>
</dbReference>
<dbReference type="Pfam" id="PF03466">
    <property type="entry name" value="LysR_substrate"/>
    <property type="match status" value="1"/>
</dbReference>
<dbReference type="InterPro" id="IPR036390">
    <property type="entry name" value="WH_DNA-bd_sf"/>
</dbReference>
<dbReference type="SUPFAM" id="SSF53850">
    <property type="entry name" value="Periplasmic binding protein-like II"/>
    <property type="match status" value="1"/>
</dbReference>
<dbReference type="Gene3D" id="1.10.10.10">
    <property type="entry name" value="Winged helix-like DNA-binding domain superfamily/Winged helix DNA-binding domain"/>
    <property type="match status" value="1"/>
</dbReference>
<evidence type="ECO:0000256" key="4">
    <source>
        <dbReference type="ARBA" id="ARBA00023163"/>
    </source>
</evidence>
<dbReference type="CDD" id="cd08481">
    <property type="entry name" value="PBP2_GcdR_like"/>
    <property type="match status" value="1"/>
</dbReference>
<keyword evidence="3" id="KW-0238">DNA-binding</keyword>
<evidence type="ECO:0000313" key="7">
    <source>
        <dbReference type="Proteomes" id="UP000051326"/>
    </source>
</evidence>
<dbReference type="PANTHER" id="PTHR30537">
    <property type="entry name" value="HTH-TYPE TRANSCRIPTIONAL REGULATOR"/>
    <property type="match status" value="1"/>
</dbReference>
<dbReference type="EMBL" id="CYSR01000030">
    <property type="protein sequence ID" value="CUI00851.1"/>
    <property type="molecule type" value="Genomic_DNA"/>
</dbReference>
<dbReference type="RefSeq" id="WP_058286895.1">
    <property type="nucleotide sequence ID" value="NZ_CYSR01000030.1"/>
</dbReference>
<dbReference type="PROSITE" id="PS50931">
    <property type="entry name" value="HTH_LYSR"/>
    <property type="match status" value="1"/>
</dbReference>
<keyword evidence="2" id="KW-0805">Transcription regulation</keyword>
<evidence type="ECO:0000313" key="6">
    <source>
        <dbReference type="EMBL" id="CUI00851.1"/>
    </source>
</evidence>
<dbReference type="InterPro" id="IPR005119">
    <property type="entry name" value="LysR_subst-bd"/>
</dbReference>
<reference evidence="6 7" key="1">
    <citation type="submission" date="2015-09" db="EMBL/GenBank/DDBJ databases">
        <authorList>
            <consortium name="Swine Surveillance"/>
        </authorList>
    </citation>
    <scope>NUCLEOTIDE SEQUENCE [LARGE SCALE GENOMIC DNA]</scope>
    <source>
        <strain evidence="6 7">CECT 8399</strain>
    </source>
</reference>
<protein>
    <submittedName>
        <fullName evidence="6">Gcv operon activator</fullName>
    </submittedName>
</protein>
<dbReference type="STRING" id="1396826.PHA8399_02988"/>
<dbReference type="FunFam" id="3.40.190.10:FF:000017">
    <property type="entry name" value="Glycine cleavage system transcriptional activator"/>
    <property type="match status" value="1"/>
</dbReference>
<organism evidence="6 7">
    <name type="scientific">Leisingera aquaemixtae</name>
    <dbReference type="NCBI Taxonomy" id="1396826"/>
    <lineage>
        <taxon>Bacteria</taxon>
        <taxon>Pseudomonadati</taxon>
        <taxon>Pseudomonadota</taxon>
        <taxon>Alphaproteobacteria</taxon>
        <taxon>Rhodobacterales</taxon>
        <taxon>Roseobacteraceae</taxon>
        <taxon>Leisingera</taxon>
    </lineage>
</organism>
<dbReference type="PRINTS" id="PR00039">
    <property type="entry name" value="HTHLYSR"/>
</dbReference>
<dbReference type="GO" id="GO:0003700">
    <property type="term" value="F:DNA-binding transcription factor activity"/>
    <property type="evidence" value="ECO:0007669"/>
    <property type="project" value="InterPro"/>
</dbReference>
<dbReference type="GO" id="GO:0043565">
    <property type="term" value="F:sequence-specific DNA binding"/>
    <property type="evidence" value="ECO:0007669"/>
    <property type="project" value="TreeGrafter"/>
</dbReference>
<evidence type="ECO:0000256" key="1">
    <source>
        <dbReference type="ARBA" id="ARBA00009437"/>
    </source>
</evidence>
<name>A0A0P1HBT9_9RHOB</name>
<dbReference type="Pfam" id="PF00126">
    <property type="entry name" value="HTH_1"/>
    <property type="match status" value="1"/>
</dbReference>
<dbReference type="SUPFAM" id="SSF46785">
    <property type="entry name" value="Winged helix' DNA-binding domain"/>
    <property type="match status" value="1"/>
</dbReference>